<reference evidence="2 3" key="1">
    <citation type="submission" date="2013-02" db="EMBL/GenBank/DDBJ databases">
        <title>The Genome Sequence of Enterococcus pallens BAA-351.</title>
        <authorList>
            <consortium name="The Broad Institute Genome Sequencing Platform"/>
            <consortium name="The Broad Institute Genome Sequencing Center for Infectious Disease"/>
            <person name="Earl A.M."/>
            <person name="Gilmore M.S."/>
            <person name="Lebreton F."/>
            <person name="Walker B."/>
            <person name="Young S.K."/>
            <person name="Zeng Q."/>
            <person name="Gargeya S."/>
            <person name="Fitzgerald M."/>
            <person name="Haas B."/>
            <person name="Abouelleil A."/>
            <person name="Alvarado L."/>
            <person name="Arachchi H.M."/>
            <person name="Berlin A.M."/>
            <person name="Chapman S.B."/>
            <person name="Dewar J."/>
            <person name="Goldberg J."/>
            <person name="Griggs A."/>
            <person name="Gujja S."/>
            <person name="Hansen M."/>
            <person name="Howarth C."/>
            <person name="Imamovic A."/>
            <person name="Larimer J."/>
            <person name="McCowan C."/>
            <person name="Murphy C."/>
            <person name="Neiman D."/>
            <person name="Pearson M."/>
            <person name="Priest M."/>
            <person name="Roberts A."/>
            <person name="Saif S."/>
            <person name="Shea T."/>
            <person name="Sisk P."/>
            <person name="Sykes S."/>
            <person name="Wortman J."/>
            <person name="Nusbaum C."/>
            <person name="Birren B."/>
        </authorList>
    </citation>
    <scope>NUCLEOTIDE SEQUENCE [LARGE SCALE GENOMIC DNA]</scope>
    <source>
        <strain evidence="2 3">ATCC BAA-351</strain>
    </source>
</reference>
<accession>R2S523</accession>
<feature type="domain" description="Aminotransferase class V" evidence="1">
    <location>
        <begin position="28"/>
        <end position="398"/>
    </location>
</feature>
<dbReference type="OrthoDB" id="9804366at2"/>
<protein>
    <submittedName>
        <fullName evidence="2">Cysteine desulfurase</fullName>
    </submittedName>
</protein>
<sequence>MEPSFPIDAVRKQFPALARTHNGKPVAYFDGPGGSQFLESAITKISNYMRQGAANLHGNFPTSHETEALIQEAKEDIAALFNADPAEIAFGPNATNMMFHVSRALAQQWKTGDEIVLTELEHHSNIDSWRRAAEDRGVKVSYIPLNTETLELELDKLDELITDKTRLVAVGHASNCVGTITDIKAVSAKAKKVGALVAVDAVHSIPHMYVDMQELGIDMLFSSAYKFFAAHVGMAVIRKDLFESLDIYKVVPAPNNVPDRLEMGTQNHEGIPAVSAAIHFIASLGSGDSLKDQLKSGYHAIELYENHLAEIIRAGLAKIEGITIYQSQQAKTPTIAFRAEGITPRDFCIRMCEEYSVFIAEGDFYARTLVERLGIDQTGGFIRAGIAPYNTVEEAERFLTGVQEIMASL</sequence>
<keyword evidence="3" id="KW-1185">Reference proteome</keyword>
<dbReference type="EMBL" id="AJAQ01000046">
    <property type="protein sequence ID" value="EOH88001.1"/>
    <property type="molecule type" value="Genomic_DNA"/>
</dbReference>
<dbReference type="PANTHER" id="PTHR43586">
    <property type="entry name" value="CYSTEINE DESULFURASE"/>
    <property type="match status" value="1"/>
</dbReference>
<dbReference type="eggNOG" id="COG0520">
    <property type="taxonomic scope" value="Bacteria"/>
</dbReference>
<dbReference type="HOGENOM" id="CLU_003433_2_2_9"/>
<dbReference type="Gene3D" id="3.90.1150.10">
    <property type="entry name" value="Aspartate Aminotransferase, domain 1"/>
    <property type="match status" value="1"/>
</dbReference>
<dbReference type="SUPFAM" id="SSF53383">
    <property type="entry name" value="PLP-dependent transferases"/>
    <property type="match status" value="1"/>
</dbReference>
<evidence type="ECO:0000313" key="3">
    <source>
        <dbReference type="Proteomes" id="UP000013782"/>
    </source>
</evidence>
<dbReference type="InterPro" id="IPR000192">
    <property type="entry name" value="Aminotrans_V_dom"/>
</dbReference>
<dbReference type="InterPro" id="IPR015421">
    <property type="entry name" value="PyrdxlP-dep_Trfase_major"/>
</dbReference>
<dbReference type="RefSeq" id="WP_010759788.1">
    <property type="nucleotide sequence ID" value="NZ_ASWD01000003.1"/>
</dbReference>
<dbReference type="GO" id="GO:0003824">
    <property type="term" value="F:catalytic activity"/>
    <property type="evidence" value="ECO:0007669"/>
    <property type="project" value="UniProtKB-ARBA"/>
</dbReference>
<dbReference type="InterPro" id="IPR011340">
    <property type="entry name" value="Cys_dSase-rel"/>
</dbReference>
<name>R2S523_9ENTE</name>
<gene>
    <name evidence="2" type="ORF">UAU_04856</name>
</gene>
<dbReference type="STRING" id="160454.RV10_GL004280"/>
<comment type="caution">
    <text evidence="2">The sequence shown here is derived from an EMBL/GenBank/DDBJ whole genome shotgun (WGS) entry which is preliminary data.</text>
</comment>
<dbReference type="InterPro" id="IPR015424">
    <property type="entry name" value="PyrdxlP-dep_Trfase"/>
</dbReference>
<dbReference type="Proteomes" id="UP000013782">
    <property type="component" value="Unassembled WGS sequence"/>
</dbReference>
<organism evidence="2 3">
    <name type="scientific">Enterococcus pallens ATCC BAA-351</name>
    <dbReference type="NCBI Taxonomy" id="1158607"/>
    <lineage>
        <taxon>Bacteria</taxon>
        <taxon>Bacillati</taxon>
        <taxon>Bacillota</taxon>
        <taxon>Bacilli</taxon>
        <taxon>Lactobacillales</taxon>
        <taxon>Enterococcaceae</taxon>
        <taxon>Enterococcus</taxon>
    </lineage>
</organism>
<proteinExistence type="predicted"/>
<dbReference type="Pfam" id="PF00266">
    <property type="entry name" value="Aminotran_5"/>
    <property type="match status" value="1"/>
</dbReference>
<dbReference type="NCBIfam" id="TIGR01976">
    <property type="entry name" value="am_tr_V_VC1184"/>
    <property type="match status" value="1"/>
</dbReference>
<dbReference type="PATRIC" id="fig|1158607.3.peg.4842"/>
<dbReference type="InterPro" id="IPR015422">
    <property type="entry name" value="PyrdxlP-dep_Trfase_small"/>
</dbReference>
<dbReference type="PANTHER" id="PTHR43586:SF21">
    <property type="entry name" value="PYRIDOXAL PHOSPHATE (PLP)-DEPENDENT ASPARTATE AMINOTRANSFERASE SUPERFAMILY"/>
    <property type="match status" value="1"/>
</dbReference>
<dbReference type="Gene3D" id="3.40.640.10">
    <property type="entry name" value="Type I PLP-dependent aspartate aminotransferase-like (Major domain)"/>
    <property type="match status" value="1"/>
</dbReference>
<evidence type="ECO:0000259" key="1">
    <source>
        <dbReference type="Pfam" id="PF00266"/>
    </source>
</evidence>
<dbReference type="AlphaFoldDB" id="R2S523"/>
<evidence type="ECO:0000313" key="2">
    <source>
        <dbReference type="EMBL" id="EOH88001.1"/>
    </source>
</evidence>